<dbReference type="KEGG" id="fil:BN1229_v1_0218"/>
<organism evidence="2 3">
    <name type="scientific">Candidatus Filomicrobium marinum</name>
    <dbReference type="NCBI Taxonomy" id="1608628"/>
    <lineage>
        <taxon>Bacteria</taxon>
        <taxon>Pseudomonadati</taxon>
        <taxon>Pseudomonadota</taxon>
        <taxon>Alphaproteobacteria</taxon>
        <taxon>Hyphomicrobiales</taxon>
        <taxon>Hyphomicrobiaceae</taxon>
        <taxon>Filomicrobium</taxon>
    </lineage>
</organism>
<dbReference type="Proteomes" id="UP000033187">
    <property type="component" value="Chromosome 1"/>
</dbReference>
<dbReference type="KEGG" id="fiy:BN1229_v1_0222"/>
<dbReference type="AlphaFoldDB" id="A0A0D6J9X7"/>
<evidence type="ECO:0000313" key="3">
    <source>
        <dbReference type="Proteomes" id="UP000033187"/>
    </source>
</evidence>
<evidence type="ECO:0000313" key="2">
    <source>
        <dbReference type="EMBL" id="CPR15126.1"/>
    </source>
</evidence>
<evidence type="ECO:0000256" key="1">
    <source>
        <dbReference type="SAM" id="MobiDB-lite"/>
    </source>
</evidence>
<reference evidence="3" key="1">
    <citation type="submission" date="2015-02" db="EMBL/GenBank/DDBJ databases">
        <authorList>
            <person name="Chooi Y.-H."/>
        </authorList>
    </citation>
    <scope>NUCLEOTIDE SEQUENCE [LARGE SCALE GENOMIC DNA]</scope>
    <source>
        <strain evidence="3">strain Y</strain>
    </source>
</reference>
<keyword evidence="3" id="KW-1185">Reference proteome</keyword>
<sequence>MEYGELEGWFASHCFVDIDYPSGKWPRMIGKSAPTAEFGWAYGQEGPADNQTCGTCKNRPQGEQIRGNAEEARN</sequence>
<feature type="region of interest" description="Disordered" evidence="1">
    <location>
        <begin position="50"/>
        <end position="74"/>
    </location>
</feature>
<proteinExistence type="predicted"/>
<protein>
    <submittedName>
        <fullName evidence="2">Uncharacterized protein</fullName>
    </submittedName>
</protein>
<accession>A0A0D6J9X7</accession>
<name>A0A0D6J9X7_9HYPH</name>
<dbReference type="EMBL" id="LN829119">
    <property type="protein sequence ID" value="CPR15126.1"/>
    <property type="molecule type" value="Genomic_DNA"/>
</dbReference>
<gene>
    <name evidence="2" type="ORF">YBN1229_v1_0222</name>
</gene>